<feature type="transmembrane region" description="Helical" evidence="6">
    <location>
        <begin position="84"/>
        <end position="102"/>
    </location>
</feature>
<evidence type="ECO:0000256" key="1">
    <source>
        <dbReference type="ARBA" id="ARBA00004651"/>
    </source>
</evidence>
<accession>A0A1L4FSP9</accession>
<evidence type="ECO:0000256" key="6">
    <source>
        <dbReference type="SAM" id="Phobius"/>
    </source>
</evidence>
<dbReference type="KEGG" id="mpul:BLA55_03125"/>
<keyword evidence="4 6" id="KW-1133">Transmembrane helix</keyword>
<comment type="subcellular location">
    <subcellularLocation>
        <location evidence="1">Cell membrane</location>
        <topology evidence="1">Multi-pass membrane protein</topology>
    </subcellularLocation>
</comment>
<dbReference type="InterPro" id="IPR001851">
    <property type="entry name" value="ABC_transp_permease"/>
</dbReference>
<keyword evidence="3 6" id="KW-0812">Transmembrane</keyword>
<reference evidence="8" key="1">
    <citation type="submission" date="2016-10" db="EMBL/GenBank/DDBJ databases">
        <authorList>
            <person name="Beylefeld A."/>
            <person name="Abolnik C."/>
        </authorList>
    </citation>
    <scope>NUCLEOTIDE SEQUENCE [LARGE SCALE GENOMIC DNA]</scope>
    <source>
        <strain evidence="8">B359_6</strain>
    </source>
</reference>
<dbReference type="GO" id="GO:0005886">
    <property type="term" value="C:plasma membrane"/>
    <property type="evidence" value="ECO:0007669"/>
    <property type="project" value="UniProtKB-SubCell"/>
</dbReference>
<organism evidence="7 8">
    <name type="scientific">Mycoplasmopsis pullorum</name>
    <dbReference type="NCBI Taxonomy" id="48003"/>
    <lineage>
        <taxon>Bacteria</taxon>
        <taxon>Bacillati</taxon>
        <taxon>Mycoplasmatota</taxon>
        <taxon>Mycoplasmoidales</taxon>
        <taxon>Metamycoplasmataceae</taxon>
        <taxon>Mycoplasmopsis</taxon>
    </lineage>
</organism>
<dbReference type="STRING" id="48003.BLA55_03125"/>
<dbReference type="GO" id="GO:0022857">
    <property type="term" value="F:transmembrane transporter activity"/>
    <property type="evidence" value="ECO:0007669"/>
    <property type="project" value="InterPro"/>
</dbReference>
<feature type="transmembrane region" description="Helical" evidence="6">
    <location>
        <begin position="140"/>
        <end position="165"/>
    </location>
</feature>
<feature type="transmembrane region" description="Helical" evidence="6">
    <location>
        <begin position="27"/>
        <end position="47"/>
    </location>
</feature>
<keyword evidence="5 6" id="KW-0472">Membrane</keyword>
<dbReference type="Pfam" id="PF02653">
    <property type="entry name" value="BPD_transp_2"/>
    <property type="match status" value="1"/>
</dbReference>
<dbReference type="Proteomes" id="UP000184322">
    <property type="component" value="Chromosome"/>
</dbReference>
<feature type="transmembrane region" description="Helical" evidence="6">
    <location>
        <begin position="363"/>
        <end position="382"/>
    </location>
</feature>
<proteinExistence type="predicted"/>
<evidence type="ECO:0000256" key="2">
    <source>
        <dbReference type="ARBA" id="ARBA00022475"/>
    </source>
</evidence>
<keyword evidence="2" id="KW-1003">Cell membrane</keyword>
<evidence type="ECO:0000313" key="8">
    <source>
        <dbReference type="Proteomes" id="UP000184322"/>
    </source>
</evidence>
<evidence type="ECO:0000313" key="7">
    <source>
        <dbReference type="EMBL" id="APJ38628.1"/>
    </source>
</evidence>
<evidence type="ECO:0000256" key="4">
    <source>
        <dbReference type="ARBA" id="ARBA00022989"/>
    </source>
</evidence>
<dbReference type="PANTHER" id="PTHR47089">
    <property type="entry name" value="ABC TRANSPORTER, PERMEASE PROTEIN"/>
    <property type="match status" value="1"/>
</dbReference>
<evidence type="ECO:0000256" key="5">
    <source>
        <dbReference type="ARBA" id="ARBA00023136"/>
    </source>
</evidence>
<feature type="transmembrane region" description="Helical" evidence="6">
    <location>
        <begin position="276"/>
        <end position="298"/>
    </location>
</feature>
<dbReference type="OrthoDB" id="45037at2"/>
<dbReference type="RefSeq" id="WP_073372632.1">
    <property type="nucleotide sequence ID" value="NZ_CP017813.1"/>
</dbReference>
<evidence type="ECO:0000256" key="3">
    <source>
        <dbReference type="ARBA" id="ARBA00022692"/>
    </source>
</evidence>
<sequence length="539" mass="62110">MNFINQKLNSLRSYLMFEDKKNNRRRIYSSIWAVIIGLFLSSLFYFIKTYSANAEEASHLNINIFSFIKEMFKSGFDKNNRFDLLSYFLFFAFTGLAIAIAFKSGYFNIGSSGQMTLPAIVFFAIIISTKTPLSKVPTSYIVGMFFVFILLGFVVGAISGFLKAFFNVHEVISTIFLNWIICYLAQWLFTRGNSIFFEASDSSSQIDKFLDTIVGTQKIRIPKAIKFNFIYFGLALFAFLSVSFWLMYRYTTLGYKIKMIGLNRTNSQYVGVNQKLTTISVLGLSGALSGIAGFYYLIIYNGKISDEIANGPYPIAFEAIAIALLVLNSPIGISFSAILYSVIFTSKGDLQVLEGIAKVDKDFFPIITGLIIFAGALGLLFAKFKPLRFFTKYIYLATLKEYWSKFKTHKQKSFKSFILINQKRLQLFNFKHKNNSKLKQEAKPYHDIIDQKLLEISKTDSDLEKMKLYDEIYKVKQEINQIYNSYSDLRNEINIEIAKRTDNKVIYANFKEDLYTQFKQRIDQKFFNKNKEEVKNVNN</sequence>
<evidence type="ECO:0008006" key="9">
    <source>
        <dbReference type="Google" id="ProtNLM"/>
    </source>
</evidence>
<feature type="transmembrane region" description="Helical" evidence="6">
    <location>
        <begin position="319"/>
        <end position="343"/>
    </location>
</feature>
<gene>
    <name evidence="7" type="ORF">BLA55_03125</name>
</gene>
<name>A0A1L4FSP9_9BACT</name>
<keyword evidence="8" id="KW-1185">Reference proteome</keyword>
<feature type="transmembrane region" description="Helical" evidence="6">
    <location>
        <begin position="108"/>
        <end position="128"/>
    </location>
</feature>
<feature type="transmembrane region" description="Helical" evidence="6">
    <location>
        <begin position="229"/>
        <end position="248"/>
    </location>
</feature>
<dbReference type="CDD" id="cd06580">
    <property type="entry name" value="TM_PBP1_transp_TpRbsC_like"/>
    <property type="match status" value="1"/>
</dbReference>
<dbReference type="EMBL" id="CP017813">
    <property type="protein sequence ID" value="APJ38628.1"/>
    <property type="molecule type" value="Genomic_DNA"/>
</dbReference>
<feature type="transmembrane region" description="Helical" evidence="6">
    <location>
        <begin position="171"/>
        <end position="189"/>
    </location>
</feature>
<protein>
    <recommendedName>
        <fullName evidence="9">Sugar ABC transporter permease</fullName>
    </recommendedName>
</protein>
<dbReference type="AlphaFoldDB" id="A0A1L4FSP9"/>
<dbReference type="PANTHER" id="PTHR47089:SF1">
    <property type="entry name" value="GUANOSINE ABC TRANSPORTER PERMEASE PROTEIN NUPP"/>
    <property type="match status" value="1"/>
</dbReference>